<feature type="non-terminal residue" evidence="3">
    <location>
        <position position="202"/>
    </location>
</feature>
<protein>
    <recommendedName>
        <fullName evidence="2">Potassium channel domain-containing protein</fullName>
    </recommendedName>
</protein>
<dbReference type="InterPro" id="IPR050721">
    <property type="entry name" value="Trk_Ktr_HKT_K-transport"/>
</dbReference>
<reference evidence="3" key="1">
    <citation type="submission" date="2018-05" db="EMBL/GenBank/DDBJ databases">
        <authorList>
            <person name="Lanie J.A."/>
            <person name="Ng W.-L."/>
            <person name="Kazmierczak K.M."/>
            <person name="Andrzejewski T.M."/>
            <person name="Davidsen T.M."/>
            <person name="Wayne K.J."/>
            <person name="Tettelin H."/>
            <person name="Glass J.I."/>
            <person name="Rusch D."/>
            <person name="Podicherti R."/>
            <person name="Tsui H.-C.T."/>
            <person name="Winkler M.E."/>
        </authorList>
    </citation>
    <scope>NUCLEOTIDE SEQUENCE</scope>
</reference>
<sequence length="202" mass="22996">MKFLPTALFTLTNGKSSGRRNVRQLISLVLIVLVFILISSVVFHWIAAHENMVSDNNNNEIKWYDGFYWTMVTMSTLGYGDITFSSPLGKFYSLGVMLFGMLSMFIILPFAFIRFAYEPWMEAQNAARTPRTLPEDTRGHVIITNFDPVSRALIHKLEQYANPYVLLVGDKDEALRLHDQGVVVAVGDLDDPEAFRNVRVEQ</sequence>
<proteinExistence type="predicted"/>
<keyword evidence="1" id="KW-1133">Transmembrane helix</keyword>
<keyword evidence="1" id="KW-0472">Membrane</keyword>
<dbReference type="EMBL" id="UINC01085432">
    <property type="protein sequence ID" value="SVC32972.1"/>
    <property type="molecule type" value="Genomic_DNA"/>
</dbReference>
<dbReference type="InterPro" id="IPR013099">
    <property type="entry name" value="K_chnl_dom"/>
</dbReference>
<feature type="transmembrane region" description="Helical" evidence="1">
    <location>
        <begin position="66"/>
        <end position="84"/>
    </location>
</feature>
<dbReference type="SUPFAM" id="SSF81324">
    <property type="entry name" value="Voltage-gated potassium channels"/>
    <property type="match status" value="1"/>
</dbReference>
<gene>
    <name evidence="3" type="ORF">METZ01_LOCUS285826</name>
</gene>
<name>A0A382LCV3_9ZZZZ</name>
<evidence type="ECO:0000259" key="2">
    <source>
        <dbReference type="Pfam" id="PF07885"/>
    </source>
</evidence>
<dbReference type="PANTHER" id="PTHR43833">
    <property type="entry name" value="POTASSIUM CHANNEL PROTEIN 2-RELATED-RELATED"/>
    <property type="match status" value="1"/>
</dbReference>
<feature type="transmembrane region" description="Helical" evidence="1">
    <location>
        <begin position="91"/>
        <end position="117"/>
    </location>
</feature>
<evidence type="ECO:0000256" key="1">
    <source>
        <dbReference type="SAM" id="Phobius"/>
    </source>
</evidence>
<dbReference type="PRINTS" id="PR00169">
    <property type="entry name" value="KCHANNEL"/>
</dbReference>
<feature type="transmembrane region" description="Helical" evidence="1">
    <location>
        <begin position="25"/>
        <end position="46"/>
    </location>
</feature>
<accession>A0A382LCV3</accession>
<feature type="domain" description="Potassium channel" evidence="2">
    <location>
        <begin position="31"/>
        <end position="108"/>
    </location>
</feature>
<dbReference type="Gene3D" id="3.40.50.720">
    <property type="entry name" value="NAD(P)-binding Rossmann-like Domain"/>
    <property type="match status" value="1"/>
</dbReference>
<dbReference type="AlphaFoldDB" id="A0A382LCV3"/>
<organism evidence="3">
    <name type="scientific">marine metagenome</name>
    <dbReference type="NCBI Taxonomy" id="408172"/>
    <lineage>
        <taxon>unclassified sequences</taxon>
        <taxon>metagenomes</taxon>
        <taxon>ecological metagenomes</taxon>
    </lineage>
</organism>
<keyword evidence="1" id="KW-0812">Transmembrane</keyword>
<dbReference type="Pfam" id="PF07885">
    <property type="entry name" value="Ion_trans_2"/>
    <property type="match status" value="1"/>
</dbReference>
<evidence type="ECO:0000313" key="3">
    <source>
        <dbReference type="EMBL" id="SVC32972.1"/>
    </source>
</evidence>
<dbReference type="PANTHER" id="PTHR43833:SF9">
    <property type="entry name" value="POTASSIUM CHANNEL PROTEIN YUGO-RELATED"/>
    <property type="match status" value="1"/>
</dbReference>
<dbReference type="Gene3D" id="1.10.287.70">
    <property type="match status" value="1"/>
</dbReference>